<dbReference type="KEGG" id="taes:123116065"/>
<dbReference type="AlphaFoldDB" id="A0A3B6LL20"/>
<evidence type="ECO:0000259" key="2">
    <source>
        <dbReference type="PROSITE" id="PS50102"/>
    </source>
</evidence>
<dbReference type="Gene3D" id="3.30.70.330">
    <property type="match status" value="2"/>
</dbReference>
<feature type="domain" description="RRM" evidence="2">
    <location>
        <begin position="251"/>
        <end position="336"/>
    </location>
</feature>
<dbReference type="Gramene" id="TraesROB_scaffold_087086_01G000100.1">
    <property type="protein sequence ID" value="TraesROB_scaffold_087086_01G000100.1"/>
    <property type="gene ID" value="TraesROB_scaffold_087086_01G000100"/>
</dbReference>
<reference evidence="3" key="1">
    <citation type="submission" date="2018-08" db="EMBL/GenBank/DDBJ databases">
        <authorList>
            <person name="Rossello M."/>
        </authorList>
    </citation>
    <scope>NUCLEOTIDE SEQUENCE [LARGE SCALE GENOMIC DNA]</scope>
    <source>
        <strain evidence="3">cv. Chinese Spring</strain>
    </source>
</reference>
<dbReference type="GO" id="GO:0003723">
    <property type="term" value="F:RNA binding"/>
    <property type="evidence" value="ECO:0007669"/>
    <property type="project" value="UniProtKB-UniRule"/>
</dbReference>
<dbReference type="SUPFAM" id="SSF54928">
    <property type="entry name" value="RNA-binding domain, RBD"/>
    <property type="match status" value="2"/>
</dbReference>
<dbReference type="PANTHER" id="PTHR32343:SF83">
    <property type="entry name" value="OS09G0314500 PROTEIN"/>
    <property type="match status" value="1"/>
</dbReference>
<dbReference type="Gramene" id="TraesJUL5B03G02901780.1">
    <property type="protein sequence ID" value="TraesJUL5B03G02901780.1"/>
    <property type="gene ID" value="TraesJUL5B03G02901780"/>
</dbReference>
<dbReference type="Proteomes" id="UP000019116">
    <property type="component" value="Chromosome 5B"/>
</dbReference>
<dbReference type="Gramene" id="TraesLAC5B03G02833950.1">
    <property type="protein sequence ID" value="TraesLAC5B03G02833950.1"/>
    <property type="gene ID" value="TraesLAC5B03G02833950"/>
</dbReference>
<dbReference type="OrthoDB" id="4726at2759"/>
<accession>A0A3B6LL20</accession>
<dbReference type="Pfam" id="PF00076">
    <property type="entry name" value="RRM_1"/>
    <property type="match status" value="2"/>
</dbReference>
<name>A0A3B6LL20_WHEAT</name>
<proteinExistence type="predicted"/>
<dbReference type="EnsemblPlants" id="TraesCS5B02G179500.1">
    <property type="protein sequence ID" value="TraesCS5B02G179500.1"/>
    <property type="gene ID" value="TraesCS5B02G179500"/>
</dbReference>
<dbReference type="InterPro" id="IPR012677">
    <property type="entry name" value="Nucleotide-bd_a/b_plait_sf"/>
</dbReference>
<dbReference type="SMART" id="SM00360">
    <property type="entry name" value="RRM"/>
    <property type="match status" value="2"/>
</dbReference>
<gene>
    <name evidence="3" type="primary">LOC123116065</name>
</gene>
<dbReference type="Gramene" id="TraesSTA5B03G02872320.1">
    <property type="protein sequence ID" value="TraesSTA5B03G02872320.1"/>
    <property type="gene ID" value="TraesSTA5B03G02872320"/>
</dbReference>
<dbReference type="Gramene" id="TraesLDM5B03G02883050.1">
    <property type="protein sequence ID" value="TraesLDM5B03G02883050.1"/>
    <property type="gene ID" value="TraesLDM5B03G02883050"/>
</dbReference>
<dbReference type="PROSITE" id="PS50102">
    <property type="entry name" value="RRM"/>
    <property type="match status" value="2"/>
</dbReference>
<dbReference type="PANTHER" id="PTHR32343">
    <property type="entry name" value="SERINE/ARGININE-RICH SPLICING FACTOR"/>
    <property type="match status" value="1"/>
</dbReference>
<dbReference type="OMA" id="EFVPRWH"/>
<evidence type="ECO:0000313" key="3">
    <source>
        <dbReference type="EnsemblPlants" id="TraesCS5B02G179500.1"/>
    </source>
</evidence>
<organism evidence="3">
    <name type="scientific">Triticum aestivum</name>
    <name type="common">Wheat</name>
    <dbReference type="NCBI Taxonomy" id="4565"/>
    <lineage>
        <taxon>Eukaryota</taxon>
        <taxon>Viridiplantae</taxon>
        <taxon>Streptophyta</taxon>
        <taxon>Embryophyta</taxon>
        <taxon>Tracheophyta</taxon>
        <taxon>Spermatophyta</taxon>
        <taxon>Magnoliopsida</taxon>
        <taxon>Liliopsida</taxon>
        <taxon>Poales</taxon>
        <taxon>Poaceae</taxon>
        <taxon>BOP clade</taxon>
        <taxon>Pooideae</taxon>
        <taxon>Triticodae</taxon>
        <taxon>Triticeae</taxon>
        <taxon>Triticinae</taxon>
        <taxon>Triticum</taxon>
    </lineage>
</organism>
<dbReference type="InterPro" id="IPR035979">
    <property type="entry name" value="RBD_domain_sf"/>
</dbReference>
<dbReference type="GeneID" id="123116065"/>
<keyword evidence="1" id="KW-0694">RNA-binding</keyword>
<dbReference type="RefSeq" id="XP_044393006.1">
    <property type="nucleotide sequence ID" value="XM_044537071.1"/>
</dbReference>
<dbReference type="Gramene" id="TraesPARA_EIv1.0_1675650.1">
    <property type="protein sequence ID" value="TraesPARA_EIv1.0_1675650.1.CDS"/>
    <property type="gene ID" value="TraesPARA_EIv1.0_1675650"/>
</dbReference>
<evidence type="ECO:0000313" key="4">
    <source>
        <dbReference type="Proteomes" id="UP000019116"/>
    </source>
</evidence>
<feature type="domain" description="RRM" evidence="2">
    <location>
        <begin position="154"/>
        <end position="229"/>
    </location>
</feature>
<evidence type="ECO:0000256" key="1">
    <source>
        <dbReference type="PROSITE-ProRule" id="PRU00176"/>
    </source>
</evidence>
<reference evidence="3" key="2">
    <citation type="submission" date="2018-10" db="UniProtKB">
        <authorList>
            <consortium name="EnsemblPlants"/>
        </authorList>
    </citation>
    <scope>IDENTIFICATION</scope>
</reference>
<sequence>MDAVQRSGATPADQTVQRTVTAATPLLNALAREFVPMGAAADVLNPLAKESLPVGAATALNPLAREFVPWWRVGGGSRRRLWADAPEFVVTQGLYLQDLMVVGYPARGTSVYIGNAVSTMTWRRSSRIRNYSQQGRTRYSYRVQRIHDAEFVRRTVYVGDIDHTVTEEMLAGLFGICGVVVDCRLSGDPTSGFRFAFIEFQHQEDAVVALHLDGIIIGLRPLKVEPSRTAIAPIKHLFLPQSEDEKERSSRTVYCTNIEHMVTASELKDFFQTYFGSVSHVRLLGHNNHATQIAFIEFVEGSGAIIALSSSGIYMRGLAIRVVPSKTPIRTTFSDNPRLDS</sequence>
<dbReference type="InterPro" id="IPR000504">
    <property type="entry name" value="RRM_dom"/>
</dbReference>
<dbReference type="Gramene" id="TraesCS5B03G0479500.1">
    <property type="protein sequence ID" value="TraesCS5B03G0479500.1.CDS"/>
    <property type="gene ID" value="TraesCS5B03G0479500"/>
</dbReference>
<dbReference type="Gramene" id="TraesNOR5B03G02907250.1">
    <property type="protein sequence ID" value="TraesNOR5B03G02907250.1"/>
    <property type="gene ID" value="TraesNOR5B03G02907250"/>
</dbReference>
<protein>
    <recommendedName>
        <fullName evidence="2">RRM domain-containing protein</fullName>
    </recommendedName>
</protein>
<dbReference type="STRING" id="4565.A0A3B6LL20"/>
<dbReference type="SMR" id="A0A3B6LL20"/>
<dbReference type="Gramene" id="TraesCS5B02G179500.1">
    <property type="protein sequence ID" value="TraesCS5B02G179500.1"/>
    <property type="gene ID" value="TraesCS5B02G179500"/>
</dbReference>
<keyword evidence="4" id="KW-1185">Reference proteome</keyword>